<proteinExistence type="predicted"/>
<evidence type="ECO:0000256" key="1">
    <source>
        <dbReference type="ARBA" id="ARBA00022679"/>
    </source>
</evidence>
<dbReference type="GO" id="GO:0003964">
    <property type="term" value="F:RNA-directed DNA polymerase activity"/>
    <property type="evidence" value="ECO:0007669"/>
    <property type="project" value="UniProtKB-KW"/>
</dbReference>
<evidence type="ECO:0000313" key="9">
    <source>
        <dbReference type="EMBL" id="PFX23277.1"/>
    </source>
</evidence>
<dbReference type="Gene3D" id="2.40.70.10">
    <property type="entry name" value="Acid Proteases"/>
    <property type="match status" value="1"/>
</dbReference>
<feature type="domain" description="Integrase catalytic" evidence="8">
    <location>
        <begin position="473"/>
        <end position="630"/>
    </location>
</feature>
<dbReference type="GO" id="GO:0016787">
    <property type="term" value="F:hydrolase activity"/>
    <property type="evidence" value="ECO:0007669"/>
    <property type="project" value="UniProtKB-KW"/>
</dbReference>
<dbReference type="CDD" id="cd09274">
    <property type="entry name" value="RNase_HI_RT_Ty3"/>
    <property type="match status" value="1"/>
</dbReference>
<dbReference type="SUPFAM" id="SSF53098">
    <property type="entry name" value="Ribonuclease H-like"/>
    <property type="match status" value="1"/>
</dbReference>
<dbReference type="EMBL" id="LSMT01000213">
    <property type="protein sequence ID" value="PFX23277.1"/>
    <property type="molecule type" value="Genomic_DNA"/>
</dbReference>
<dbReference type="GO" id="GO:0004519">
    <property type="term" value="F:endonuclease activity"/>
    <property type="evidence" value="ECO:0007669"/>
    <property type="project" value="UniProtKB-KW"/>
</dbReference>
<dbReference type="InterPro" id="IPR041373">
    <property type="entry name" value="RT_RNaseH"/>
</dbReference>
<gene>
    <name evidence="9" type="primary">pol</name>
    <name evidence="9" type="ORF">AWC38_SpisGene12183</name>
</gene>
<dbReference type="InterPro" id="IPR050951">
    <property type="entry name" value="Retrovirus_Pol_polyprotein"/>
</dbReference>
<dbReference type="Pfam" id="PF17917">
    <property type="entry name" value="RT_RNaseH"/>
    <property type="match status" value="1"/>
</dbReference>
<dbReference type="PANTHER" id="PTHR37984:SF7">
    <property type="entry name" value="INTEGRASE CATALYTIC DOMAIN-CONTAINING PROTEIN"/>
    <property type="match status" value="1"/>
</dbReference>
<keyword evidence="3" id="KW-0540">Nuclease</keyword>
<dbReference type="Gene3D" id="3.30.420.10">
    <property type="entry name" value="Ribonuclease H-like superfamily/Ribonuclease H"/>
    <property type="match status" value="1"/>
</dbReference>
<feature type="region of interest" description="Disordered" evidence="7">
    <location>
        <begin position="590"/>
        <end position="633"/>
    </location>
</feature>
<evidence type="ECO:0000256" key="3">
    <source>
        <dbReference type="ARBA" id="ARBA00022722"/>
    </source>
</evidence>
<keyword evidence="1" id="KW-0808">Transferase</keyword>
<dbReference type="PANTHER" id="PTHR37984">
    <property type="entry name" value="PROTEIN CBG26694"/>
    <property type="match status" value="1"/>
</dbReference>
<dbReference type="InterPro" id="IPR036397">
    <property type="entry name" value="RNaseH_sf"/>
</dbReference>
<keyword evidence="2" id="KW-0548">Nucleotidyltransferase</keyword>
<keyword evidence="5" id="KW-0378">Hydrolase</keyword>
<dbReference type="InterPro" id="IPR041588">
    <property type="entry name" value="Integrase_H2C2"/>
</dbReference>
<keyword evidence="6" id="KW-0695">RNA-directed DNA polymerase</keyword>
<reference evidence="10" key="1">
    <citation type="journal article" date="2017" name="bioRxiv">
        <title>Comparative analysis of the genomes of Stylophora pistillata and Acropora digitifera provides evidence for extensive differences between species of corals.</title>
        <authorList>
            <person name="Voolstra C.R."/>
            <person name="Li Y."/>
            <person name="Liew Y.J."/>
            <person name="Baumgarten S."/>
            <person name="Zoccola D."/>
            <person name="Flot J.-F."/>
            <person name="Tambutte S."/>
            <person name="Allemand D."/>
            <person name="Aranda M."/>
        </authorList>
    </citation>
    <scope>NUCLEOTIDE SEQUENCE [LARGE SCALE GENOMIC DNA]</scope>
</reference>
<protein>
    <submittedName>
        <fullName evidence="9">Retrovirus-related Pol polyprotein from transposon opus</fullName>
    </submittedName>
</protein>
<dbReference type="PROSITE" id="PS50994">
    <property type="entry name" value="INTEGRASE"/>
    <property type="match status" value="1"/>
</dbReference>
<evidence type="ECO:0000256" key="4">
    <source>
        <dbReference type="ARBA" id="ARBA00022759"/>
    </source>
</evidence>
<evidence type="ECO:0000313" key="10">
    <source>
        <dbReference type="Proteomes" id="UP000225706"/>
    </source>
</evidence>
<dbReference type="InterPro" id="IPR001584">
    <property type="entry name" value="Integrase_cat-core"/>
</dbReference>
<dbReference type="Pfam" id="PF00665">
    <property type="entry name" value="rve"/>
    <property type="match status" value="1"/>
</dbReference>
<evidence type="ECO:0000256" key="7">
    <source>
        <dbReference type="SAM" id="MobiDB-lite"/>
    </source>
</evidence>
<dbReference type="SUPFAM" id="SSF56672">
    <property type="entry name" value="DNA/RNA polymerases"/>
    <property type="match status" value="1"/>
</dbReference>
<sequence>MKCKFCAASHDRGKCPAYGATCHKCNGRNHYARRCFKSKNDTEERSVRHAEIEEHESNELLEGLYIEEIQGSTKRNIQSNLLVNYIPVSFKLDTGAECNVISSGLATELNAQVQPTSMLLKSFGGHQLDTVGKCPLDTKVKGAKGSTPLEFYVLRDNIRPLLGLESCLDLELITLNNKVEQIGLSVNEVRKQFTLLDEFQDVFKEHDTALTKLKSVLSSTPVLRFYDIILPTTLQVDASKNGLGACLMQQNQPVAYASRAMSSSEINYAQIEKDLLAIVYGCERFNMYMYGAEIEVLSDHKPLESIFKKPLFKVPPRSQRMRLRLQRYNLKVRYVPGKFLYIADTLSRAIDQSNVPTDDDMHHDMEHFIHSVILDLPISDMKLMELRQQNCNDPTMQLLHRTTGLSFHLYGERKILQKLHLSHCRIEKTKANARLTVFWPGMNKHIEDMVSCCEKFLKYQSKQSKEPRQTRQIPILPWQIVASDVLEHKNQKYLVVIDYYSKYIEAIRLNGKVSSDIIRCLSEIFSRHGYPQTLIADNMTYNSREMKEYATQYGINIMTTSPTYSQANGLAEKAVNIVKNLLRKERNLNEDNDVIDDSQHVTMQSSVSSPSVTRESDANLEPDLPDTDASSVPRRSTRVRFVPVWHKDYVM</sequence>
<dbReference type="AlphaFoldDB" id="A0A2B4S3V3"/>
<evidence type="ECO:0000259" key="8">
    <source>
        <dbReference type="PROSITE" id="PS50994"/>
    </source>
</evidence>
<dbReference type="OrthoDB" id="8024815at2759"/>
<organism evidence="9 10">
    <name type="scientific">Stylophora pistillata</name>
    <name type="common">Smooth cauliflower coral</name>
    <dbReference type="NCBI Taxonomy" id="50429"/>
    <lineage>
        <taxon>Eukaryota</taxon>
        <taxon>Metazoa</taxon>
        <taxon>Cnidaria</taxon>
        <taxon>Anthozoa</taxon>
        <taxon>Hexacorallia</taxon>
        <taxon>Scleractinia</taxon>
        <taxon>Astrocoeniina</taxon>
        <taxon>Pocilloporidae</taxon>
        <taxon>Stylophora</taxon>
    </lineage>
</organism>
<evidence type="ECO:0000256" key="6">
    <source>
        <dbReference type="ARBA" id="ARBA00022918"/>
    </source>
</evidence>
<dbReference type="Pfam" id="PF17921">
    <property type="entry name" value="Integrase_H2C2"/>
    <property type="match status" value="1"/>
</dbReference>
<dbReference type="STRING" id="50429.A0A2B4S3V3"/>
<keyword evidence="10" id="KW-1185">Reference proteome</keyword>
<dbReference type="FunFam" id="3.10.20.370:FF:000001">
    <property type="entry name" value="Retrovirus-related Pol polyprotein from transposon 17.6-like protein"/>
    <property type="match status" value="1"/>
</dbReference>
<name>A0A2B4S3V3_STYPI</name>
<dbReference type="SUPFAM" id="SSF50630">
    <property type="entry name" value="Acid proteases"/>
    <property type="match status" value="1"/>
</dbReference>
<dbReference type="GO" id="GO:0003676">
    <property type="term" value="F:nucleic acid binding"/>
    <property type="evidence" value="ECO:0007669"/>
    <property type="project" value="InterPro"/>
</dbReference>
<keyword evidence="4" id="KW-0255">Endonuclease</keyword>
<comment type="caution">
    <text evidence="9">The sequence shown here is derived from an EMBL/GenBank/DDBJ whole genome shotgun (WGS) entry which is preliminary data.</text>
</comment>
<dbReference type="GO" id="GO:0015074">
    <property type="term" value="P:DNA integration"/>
    <property type="evidence" value="ECO:0007669"/>
    <property type="project" value="InterPro"/>
</dbReference>
<dbReference type="InterPro" id="IPR021109">
    <property type="entry name" value="Peptidase_aspartic_dom_sf"/>
</dbReference>
<dbReference type="InterPro" id="IPR043502">
    <property type="entry name" value="DNA/RNA_pol_sf"/>
</dbReference>
<evidence type="ECO:0000256" key="2">
    <source>
        <dbReference type="ARBA" id="ARBA00022695"/>
    </source>
</evidence>
<evidence type="ECO:0000256" key="5">
    <source>
        <dbReference type="ARBA" id="ARBA00022801"/>
    </source>
</evidence>
<dbReference type="Proteomes" id="UP000225706">
    <property type="component" value="Unassembled WGS sequence"/>
</dbReference>
<dbReference type="Gene3D" id="1.10.340.70">
    <property type="match status" value="1"/>
</dbReference>
<accession>A0A2B4S3V3</accession>
<dbReference type="InterPro" id="IPR012337">
    <property type="entry name" value="RNaseH-like_sf"/>
</dbReference>